<evidence type="ECO:0000313" key="2">
    <source>
        <dbReference type="EMBL" id="KOX71831.1"/>
    </source>
</evidence>
<dbReference type="Proteomes" id="UP000053105">
    <property type="component" value="Unassembled WGS sequence"/>
</dbReference>
<dbReference type="Pfam" id="PF07530">
    <property type="entry name" value="PRE_C2HC"/>
    <property type="match status" value="1"/>
</dbReference>
<reference evidence="2 3" key="1">
    <citation type="submission" date="2015-07" db="EMBL/GenBank/DDBJ databases">
        <title>The genome of Melipona quadrifasciata.</title>
        <authorList>
            <person name="Pan H."/>
            <person name="Kapheim K."/>
        </authorList>
    </citation>
    <scope>NUCLEOTIDE SEQUENCE [LARGE SCALE GENOMIC DNA]</scope>
    <source>
        <strain evidence="2">0111107301</strain>
        <tissue evidence="2">Whole body</tissue>
    </source>
</reference>
<dbReference type="EMBL" id="KQ435829">
    <property type="protein sequence ID" value="KOX71831.1"/>
    <property type="molecule type" value="Genomic_DNA"/>
</dbReference>
<name>A0A0N0BEF9_9HYME</name>
<keyword evidence="3" id="KW-1185">Reference proteome</keyword>
<gene>
    <name evidence="2" type="ORF">WN51_03642</name>
</gene>
<dbReference type="AlphaFoldDB" id="A0A0N0BEF9"/>
<dbReference type="InterPro" id="IPR006579">
    <property type="entry name" value="Pre_C2HC_dom"/>
</dbReference>
<dbReference type="OrthoDB" id="10035396at2759"/>
<feature type="domain" description="Pre-C2HC" evidence="1">
    <location>
        <begin position="47"/>
        <end position="96"/>
    </location>
</feature>
<evidence type="ECO:0000259" key="1">
    <source>
        <dbReference type="Pfam" id="PF07530"/>
    </source>
</evidence>
<evidence type="ECO:0000313" key="3">
    <source>
        <dbReference type="Proteomes" id="UP000053105"/>
    </source>
</evidence>
<proteinExistence type="predicted"/>
<organism evidence="2 3">
    <name type="scientific">Melipona quadrifasciata</name>
    <dbReference type="NCBI Taxonomy" id="166423"/>
    <lineage>
        <taxon>Eukaryota</taxon>
        <taxon>Metazoa</taxon>
        <taxon>Ecdysozoa</taxon>
        <taxon>Arthropoda</taxon>
        <taxon>Hexapoda</taxon>
        <taxon>Insecta</taxon>
        <taxon>Pterygota</taxon>
        <taxon>Neoptera</taxon>
        <taxon>Endopterygota</taxon>
        <taxon>Hymenoptera</taxon>
        <taxon>Apocrita</taxon>
        <taxon>Aculeata</taxon>
        <taxon>Apoidea</taxon>
        <taxon>Anthophila</taxon>
        <taxon>Apidae</taxon>
        <taxon>Melipona</taxon>
    </lineage>
</organism>
<accession>A0A0N0BEF9</accession>
<protein>
    <recommendedName>
        <fullName evidence="1">Pre-C2HC domain-containing protein</fullName>
    </recommendedName>
</protein>
<sequence length="238" mass="27155">MQKHPSLHHKKGLQALSTTPRIPVALIQVEVCKDLIGEWPTCQVQPKKGHPALSATNLKSGTFTPLPMFLVELAPAANNKEIYNTNLICNTIVTIELSTCVKCELEHLTSKCLKAQIVRNPYIKDKANNDRTNNNNNNNINNPECIIQKPALQISETHQMIQNLTSQISAILRPAHQQYQKLPNQQYTIKNQDKTPETCNYTYIITLQHTIKIAHKRFRFLKIFSYNNKTIHTTKHNT</sequence>